<dbReference type="PROSITE" id="PS51156">
    <property type="entry name" value="ELM2"/>
    <property type="match status" value="1"/>
</dbReference>
<reference evidence="4" key="1">
    <citation type="submission" date="2019-11" db="EMBL/GenBank/DDBJ databases">
        <title>The nuclear and mitochondrial genomes of Frieseomelitta varia - a highly eusocial stingless bee (Meliponini) with a permanently sterile worker caste.</title>
        <authorList>
            <person name="Freitas F.C.P."/>
            <person name="Lourenco A.P."/>
            <person name="Nunes F.M.F."/>
            <person name="Paschoal A.R."/>
            <person name="Abreu F.C.P."/>
            <person name="Barbin F.O."/>
            <person name="Bataglia L."/>
            <person name="Cardoso-Junior C.A.M."/>
            <person name="Cervoni M.S."/>
            <person name="Silva S.R."/>
            <person name="Dalarmi F."/>
            <person name="Del Lama M.A."/>
            <person name="Depintor T.S."/>
            <person name="Ferreira K.M."/>
            <person name="Goria P.S."/>
            <person name="Jaskot M.C."/>
            <person name="Lago D.C."/>
            <person name="Luna-Lucena D."/>
            <person name="Moda L.M."/>
            <person name="Nascimento L."/>
            <person name="Pedrino M."/>
            <person name="Rabico F.O."/>
            <person name="Sanches F.C."/>
            <person name="Santos D.E."/>
            <person name="Santos C.G."/>
            <person name="Vieira J."/>
            <person name="Lopes T.F."/>
            <person name="Barchuk A.R."/>
            <person name="Hartfelder K."/>
            <person name="Simoes Z.L.P."/>
            <person name="Bitondi M.M.G."/>
            <person name="Pinheiro D.G."/>
        </authorList>
    </citation>
    <scope>NUCLEOTIDE SEQUENCE</scope>
    <source>
        <strain evidence="4">USP_RPSP 00005682</strain>
        <tissue evidence="4">Whole individual</tissue>
    </source>
</reference>
<sequence length="171" mass="20430">MFVKLTKISSSTEPRKRKARTKTAEKVQELPIRKSKRIAERKLKKLNAKRKLEDPFEELFEKPIEEPDEKNYDRLVADLPKCRAVMKEDNRKEEDSETKLWSPLSETDEKWFPFYIFMARSALMFTQQQQRRISISRAMKNACFDYTEQYIRDVLHESNYKTDVALKTLVT</sequence>
<keyword evidence="5" id="KW-1185">Reference proteome</keyword>
<evidence type="ECO:0000313" key="4">
    <source>
        <dbReference type="EMBL" id="KAF3421589.1"/>
    </source>
</evidence>
<organism evidence="4 5">
    <name type="scientific">Frieseomelitta varia</name>
    <dbReference type="NCBI Taxonomy" id="561572"/>
    <lineage>
        <taxon>Eukaryota</taxon>
        <taxon>Metazoa</taxon>
        <taxon>Ecdysozoa</taxon>
        <taxon>Arthropoda</taxon>
        <taxon>Hexapoda</taxon>
        <taxon>Insecta</taxon>
        <taxon>Pterygota</taxon>
        <taxon>Neoptera</taxon>
        <taxon>Endopterygota</taxon>
        <taxon>Hymenoptera</taxon>
        <taxon>Apocrita</taxon>
        <taxon>Aculeata</taxon>
        <taxon>Apoidea</taxon>
        <taxon>Anthophila</taxon>
        <taxon>Apidae</taxon>
        <taxon>Frieseomelitta</taxon>
    </lineage>
</organism>
<feature type="region of interest" description="Disordered" evidence="2">
    <location>
        <begin position="1"/>
        <end position="27"/>
    </location>
</feature>
<dbReference type="AlphaFoldDB" id="A0A833VV92"/>
<comment type="caution">
    <text evidence="4">The sequence shown here is derived from an EMBL/GenBank/DDBJ whole genome shotgun (WGS) entry which is preliminary data.</text>
</comment>
<evidence type="ECO:0000256" key="2">
    <source>
        <dbReference type="SAM" id="MobiDB-lite"/>
    </source>
</evidence>
<name>A0A833VV92_9HYME</name>
<feature type="domain" description="ELM2" evidence="3">
    <location>
        <begin position="62"/>
        <end position="171"/>
    </location>
</feature>
<evidence type="ECO:0000256" key="1">
    <source>
        <dbReference type="ARBA" id="ARBA00023242"/>
    </source>
</evidence>
<protein>
    <recommendedName>
        <fullName evidence="3">ELM2 domain-containing protein</fullName>
    </recommendedName>
</protein>
<dbReference type="Proteomes" id="UP000655588">
    <property type="component" value="Unassembled WGS sequence"/>
</dbReference>
<accession>A0A833VV92</accession>
<proteinExistence type="predicted"/>
<dbReference type="Gene3D" id="4.10.1240.50">
    <property type="match status" value="1"/>
</dbReference>
<dbReference type="InterPro" id="IPR000949">
    <property type="entry name" value="ELM2_dom"/>
</dbReference>
<evidence type="ECO:0000259" key="3">
    <source>
        <dbReference type="PROSITE" id="PS51156"/>
    </source>
</evidence>
<evidence type="ECO:0000313" key="5">
    <source>
        <dbReference type="Proteomes" id="UP000655588"/>
    </source>
</evidence>
<gene>
    <name evidence="4" type="ORF">E2986_11689</name>
</gene>
<dbReference type="EMBL" id="WNWW01000844">
    <property type="protein sequence ID" value="KAF3421589.1"/>
    <property type="molecule type" value="Genomic_DNA"/>
</dbReference>
<keyword evidence="1" id="KW-0539">Nucleus</keyword>